<dbReference type="Proteomes" id="UP000785679">
    <property type="component" value="Unassembled WGS sequence"/>
</dbReference>
<organism evidence="1 2">
    <name type="scientific">Halteria grandinella</name>
    <dbReference type="NCBI Taxonomy" id="5974"/>
    <lineage>
        <taxon>Eukaryota</taxon>
        <taxon>Sar</taxon>
        <taxon>Alveolata</taxon>
        <taxon>Ciliophora</taxon>
        <taxon>Intramacronucleata</taxon>
        <taxon>Spirotrichea</taxon>
        <taxon>Stichotrichia</taxon>
        <taxon>Sporadotrichida</taxon>
        <taxon>Halteriidae</taxon>
        <taxon>Halteria</taxon>
    </lineage>
</organism>
<reference evidence="1" key="1">
    <citation type="submission" date="2019-06" db="EMBL/GenBank/DDBJ databases">
        <authorList>
            <person name="Zheng W."/>
        </authorList>
    </citation>
    <scope>NUCLEOTIDE SEQUENCE</scope>
    <source>
        <strain evidence="1">QDHG01</strain>
    </source>
</reference>
<sequence>MELIKDVKGSSKVLKTSLTPEDALYETRASENYTHQLIQMVHYAYYNHFPLSFSPDDIQLLITQGFCTHIKQNAEKFRKKFVEHQGQKELIVQVQDSDYNNYNWPQVIQQFSSLIKKNIGEERYNLCVHNYSTTTETIKTCYEISLMDTMQKYFKYTMMVGCGISKVKLLGTLEDWLKVRENLENLREFELDWWIDKIAPVLDQFINFYQRDVDKQFWSDIYKYQERKGFYSLEQENATGCDYLLFPLQDQ</sequence>
<dbReference type="PANTHER" id="PTHR31252">
    <property type="entry name" value="DUF4419 DOMAIN-CONTAINING PROTEIN"/>
    <property type="match status" value="1"/>
</dbReference>
<name>A0A8J8NHT6_HALGN</name>
<accession>A0A8J8NHT6</accession>
<proteinExistence type="predicted"/>
<keyword evidence="2" id="KW-1185">Reference proteome</keyword>
<evidence type="ECO:0000313" key="1">
    <source>
        <dbReference type="EMBL" id="TNV74964.1"/>
    </source>
</evidence>
<gene>
    <name evidence="1" type="ORF">FGO68_gene15011</name>
</gene>
<dbReference type="EMBL" id="RRYP01016539">
    <property type="protein sequence ID" value="TNV74964.1"/>
    <property type="molecule type" value="Genomic_DNA"/>
</dbReference>
<dbReference type="OrthoDB" id="303313at2759"/>
<dbReference type="Pfam" id="PF14388">
    <property type="entry name" value="DUF4419"/>
    <property type="match status" value="1"/>
</dbReference>
<evidence type="ECO:0000313" key="2">
    <source>
        <dbReference type="Proteomes" id="UP000785679"/>
    </source>
</evidence>
<dbReference type="InterPro" id="IPR025533">
    <property type="entry name" value="DUF4419"/>
</dbReference>
<dbReference type="PANTHER" id="PTHR31252:SF11">
    <property type="entry name" value="DUF4419 DOMAIN-CONTAINING PROTEIN"/>
    <property type="match status" value="1"/>
</dbReference>
<comment type="caution">
    <text evidence="1">The sequence shown here is derived from an EMBL/GenBank/DDBJ whole genome shotgun (WGS) entry which is preliminary data.</text>
</comment>
<dbReference type="AlphaFoldDB" id="A0A8J8NHT6"/>
<protein>
    <submittedName>
        <fullName evidence="1">Uncharacterized protein</fullName>
    </submittedName>
</protein>